<evidence type="ECO:0000313" key="1">
    <source>
        <dbReference type="EMBL" id="KAI5662943.1"/>
    </source>
</evidence>
<organism evidence="1 2">
    <name type="scientific">Catharanthus roseus</name>
    <name type="common">Madagascar periwinkle</name>
    <name type="synonym">Vinca rosea</name>
    <dbReference type="NCBI Taxonomy" id="4058"/>
    <lineage>
        <taxon>Eukaryota</taxon>
        <taxon>Viridiplantae</taxon>
        <taxon>Streptophyta</taxon>
        <taxon>Embryophyta</taxon>
        <taxon>Tracheophyta</taxon>
        <taxon>Spermatophyta</taxon>
        <taxon>Magnoliopsida</taxon>
        <taxon>eudicotyledons</taxon>
        <taxon>Gunneridae</taxon>
        <taxon>Pentapetalae</taxon>
        <taxon>asterids</taxon>
        <taxon>lamiids</taxon>
        <taxon>Gentianales</taxon>
        <taxon>Apocynaceae</taxon>
        <taxon>Rauvolfioideae</taxon>
        <taxon>Vinceae</taxon>
        <taxon>Catharanthinae</taxon>
        <taxon>Catharanthus</taxon>
    </lineage>
</organism>
<comment type="caution">
    <text evidence="1">The sequence shown here is derived from an EMBL/GenBank/DDBJ whole genome shotgun (WGS) entry which is preliminary data.</text>
</comment>
<keyword evidence="2" id="KW-1185">Reference proteome</keyword>
<gene>
    <name evidence="1" type="ORF">M9H77_22266</name>
</gene>
<reference evidence="2" key="1">
    <citation type="journal article" date="2023" name="Nat. Plants">
        <title>Single-cell RNA sequencing provides a high-resolution roadmap for understanding the multicellular compartmentation of specialized metabolism.</title>
        <authorList>
            <person name="Sun S."/>
            <person name="Shen X."/>
            <person name="Li Y."/>
            <person name="Li Y."/>
            <person name="Wang S."/>
            <person name="Li R."/>
            <person name="Zhang H."/>
            <person name="Shen G."/>
            <person name="Guo B."/>
            <person name="Wei J."/>
            <person name="Xu J."/>
            <person name="St-Pierre B."/>
            <person name="Chen S."/>
            <person name="Sun C."/>
        </authorList>
    </citation>
    <scope>NUCLEOTIDE SEQUENCE [LARGE SCALE GENOMIC DNA]</scope>
</reference>
<dbReference type="EMBL" id="CM044705">
    <property type="protein sequence ID" value="KAI5662943.1"/>
    <property type="molecule type" value="Genomic_DNA"/>
</dbReference>
<dbReference type="Proteomes" id="UP001060085">
    <property type="component" value="Linkage Group LG05"/>
</dbReference>
<sequence length="377" mass="43483">MSCWLHTHYNTRCSAVAVKELVNQLNEAQRVTVIEMWFGSLLKVDSFHFPPELFSSLVEYFDSNELDLKIHGKSIPIIELEVHHILRLPFGEIDIDSLLFRGKSRPEVEKKLVKFLSPTLKDSLKRGWVHVIENVKELKWYRTLMSSFIAPAHQARENVGVGADLDEIRDEKLQVRNLVDTSTDEDVYKVKMSMNVVKKKLLLNNISIADHLALLEIMWNDKLPSGERIVKMKRYFVIRFQMESFKLRGWLSSKVGQITGFMSPHNKSHEFFFTEKFYGGDIVICEKFIWRICASIVSLFDMTKNKILLVDSEQNIGLISRKKAIVNSLIPRQPQDDNFTPLAITVFWSVTGSDGIKHRLESVANRVSGVIDLIFGW</sequence>
<accession>A0ACC0ASK9</accession>
<protein>
    <submittedName>
        <fullName evidence="1">Uncharacterized protein</fullName>
    </submittedName>
</protein>
<name>A0ACC0ASK9_CATRO</name>
<evidence type="ECO:0000313" key="2">
    <source>
        <dbReference type="Proteomes" id="UP001060085"/>
    </source>
</evidence>
<proteinExistence type="predicted"/>